<sequence>MDDGFASLLARVRACTLCAPHLPLGPRPILRANPGARLLIVGQAPGTKVHETGLPWNDRSGDRLRQWLNLGRDTFYDEDRVAIVPTGLCYPGRDPKGGDLPPRPECAPLWHPQILPLLTEIRLTLVVGSYAQAALLGTRRAGTMTETVAAWQGYGPNLFPLPHPSWRTTAWENRNPWFAAELLPDLRSRVHALLNSP</sequence>
<gene>
    <name evidence="2" type="ORF">G4223_11930</name>
</gene>
<dbReference type="Gene3D" id="3.40.470.10">
    <property type="entry name" value="Uracil-DNA glycosylase-like domain"/>
    <property type="match status" value="1"/>
</dbReference>
<reference evidence="2 3" key="1">
    <citation type="submission" date="2020-02" db="EMBL/GenBank/DDBJ databases">
        <authorList>
            <person name="Dziuba M."/>
            <person name="Kuznetsov B."/>
            <person name="Mardanov A."/>
            <person name="Ravin N."/>
            <person name="Grouzdev D."/>
        </authorList>
    </citation>
    <scope>NUCLEOTIDE SEQUENCE [LARGE SCALE GENOMIC DNA]</scope>
    <source>
        <strain evidence="2 3">SpK</strain>
    </source>
</reference>
<name>A0A7C9QV11_9PROT</name>
<dbReference type="SMART" id="SM00986">
    <property type="entry name" value="UDG"/>
    <property type="match status" value="1"/>
</dbReference>
<evidence type="ECO:0000313" key="2">
    <source>
        <dbReference type="EMBL" id="NFV80819.1"/>
    </source>
</evidence>
<proteinExistence type="predicted"/>
<dbReference type="InterPro" id="IPR047124">
    <property type="entry name" value="HI_0220.2"/>
</dbReference>
<dbReference type="RefSeq" id="WP_163679751.1">
    <property type="nucleotide sequence ID" value="NZ_JAAIYP010000038.1"/>
</dbReference>
<dbReference type="SUPFAM" id="SSF52141">
    <property type="entry name" value="Uracil-DNA glycosylase-like"/>
    <property type="match status" value="1"/>
</dbReference>
<dbReference type="SMART" id="SM00987">
    <property type="entry name" value="UreE_C"/>
    <property type="match status" value="1"/>
</dbReference>
<keyword evidence="3" id="KW-1185">Reference proteome</keyword>
<accession>A0A7C9QV11</accession>
<dbReference type="Pfam" id="PF03167">
    <property type="entry name" value="UDG"/>
    <property type="match status" value="1"/>
</dbReference>
<dbReference type="InterPro" id="IPR005122">
    <property type="entry name" value="Uracil-DNA_glycosylase-like"/>
</dbReference>
<dbReference type="CDD" id="cd10033">
    <property type="entry name" value="UDG_like"/>
    <property type="match status" value="1"/>
</dbReference>
<comment type="caution">
    <text evidence="2">The sequence shown here is derived from an EMBL/GenBank/DDBJ whole genome shotgun (WGS) entry which is preliminary data.</text>
</comment>
<evidence type="ECO:0000313" key="3">
    <source>
        <dbReference type="Proteomes" id="UP000480684"/>
    </source>
</evidence>
<dbReference type="EMBL" id="JAAIYP010000038">
    <property type="protein sequence ID" value="NFV80819.1"/>
    <property type="molecule type" value="Genomic_DNA"/>
</dbReference>
<protein>
    <submittedName>
        <fullName evidence="2">Uracil-DNA glycosylase family protein</fullName>
    </submittedName>
</protein>
<dbReference type="PANTHER" id="PTHR42160:SF1">
    <property type="entry name" value="URACIL-DNA GLYCOSYLASE SUPERFAMILY PROTEIN"/>
    <property type="match status" value="1"/>
</dbReference>
<organism evidence="2 3">
    <name type="scientific">Magnetospirillum aberrantis SpK</name>
    <dbReference type="NCBI Taxonomy" id="908842"/>
    <lineage>
        <taxon>Bacteria</taxon>
        <taxon>Pseudomonadati</taxon>
        <taxon>Pseudomonadota</taxon>
        <taxon>Alphaproteobacteria</taxon>
        <taxon>Rhodospirillales</taxon>
        <taxon>Rhodospirillaceae</taxon>
        <taxon>Magnetospirillum</taxon>
    </lineage>
</organism>
<dbReference type="Proteomes" id="UP000480684">
    <property type="component" value="Unassembled WGS sequence"/>
</dbReference>
<dbReference type="AlphaFoldDB" id="A0A7C9QV11"/>
<feature type="domain" description="Uracil-DNA glycosylase-like" evidence="1">
    <location>
        <begin position="29"/>
        <end position="187"/>
    </location>
</feature>
<dbReference type="PANTHER" id="PTHR42160">
    <property type="entry name" value="URACIL-DNA GLYCOSYLASE SUPERFAMILY PROTEIN"/>
    <property type="match status" value="1"/>
</dbReference>
<evidence type="ECO:0000259" key="1">
    <source>
        <dbReference type="SMART" id="SM00986"/>
    </source>
</evidence>
<dbReference type="InterPro" id="IPR036895">
    <property type="entry name" value="Uracil-DNA_glycosylase-like_sf"/>
</dbReference>